<reference evidence="10" key="1">
    <citation type="submission" date="2019-09" db="EMBL/GenBank/DDBJ databases">
        <title>Draft genome information of white flower Hibiscus syriacus.</title>
        <authorList>
            <person name="Kim Y.-M."/>
        </authorList>
    </citation>
    <scope>NUCLEOTIDE SEQUENCE [LARGE SCALE GENOMIC DNA]</scope>
    <source>
        <strain evidence="10">YM2019G1</strain>
    </source>
</reference>
<feature type="domain" description="PGG" evidence="9">
    <location>
        <begin position="136"/>
        <end position="214"/>
    </location>
</feature>
<protein>
    <recommendedName>
        <fullName evidence="9">PGG domain-containing protein</fullName>
    </recommendedName>
</protein>
<sequence length="217" mass="23491">MRKKVSPDSQRVGQGGARGVDSEKSRWSDATLHLAAIEGRLVGLKNLIELNGEDDEMVNHKDENHKVSAYFPGLNVNAIANNGYTALDALKQSPRALRDLETKSILRDAGALSSNDLHVVAVEWIPSPPKIPRKPSALMVVSSLIATVAYQAAISPPGGILQAEETVNDEGNPLEHPRKAGTAIMAYNQGIEYGQVMIFNTLAFLASLRIILLLGYR</sequence>
<dbReference type="PANTHER" id="PTHR24186">
    <property type="entry name" value="PROTEIN PHOSPHATASE 1 REGULATORY SUBUNIT"/>
    <property type="match status" value="1"/>
</dbReference>
<comment type="caution">
    <text evidence="10">The sequence shown here is derived from an EMBL/GenBank/DDBJ whole genome shotgun (WGS) entry which is preliminary data.</text>
</comment>
<keyword evidence="6 8" id="KW-0472">Membrane</keyword>
<evidence type="ECO:0000256" key="3">
    <source>
        <dbReference type="ARBA" id="ARBA00022737"/>
    </source>
</evidence>
<evidence type="ECO:0000256" key="2">
    <source>
        <dbReference type="ARBA" id="ARBA00022692"/>
    </source>
</evidence>
<keyword evidence="3" id="KW-0677">Repeat</keyword>
<accession>A0A6A2Z9U2</accession>
<feature type="region of interest" description="Disordered" evidence="7">
    <location>
        <begin position="1"/>
        <end position="24"/>
    </location>
</feature>
<keyword evidence="2 8" id="KW-0812">Transmembrane</keyword>
<proteinExistence type="predicted"/>
<dbReference type="GO" id="GO:0005886">
    <property type="term" value="C:plasma membrane"/>
    <property type="evidence" value="ECO:0007669"/>
    <property type="project" value="TreeGrafter"/>
</dbReference>
<dbReference type="EMBL" id="VEPZ02001188">
    <property type="protein sequence ID" value="KAE8688467.1"/>
    <property type="molecule type" value="Genomic_DNA"/>
</dbReference>
<evidence type="ECO:0000256" key="5">
    <source>
        <dbReference type="ARBA" id="ARBA00023043"/>
    </source>
</evidence>
<keyword evidence="11" id="KW-1185">Reference proteome</keyword>
<keyword evidence="4 8" id="KW-1133">Transmembrane helix</keyword>
<evidence type="ECO:0000259" key="9">
    <source>
        <dbReference type="Pfam" id="PF13962"/>
    </source>
</evidence>
<dbReference type="AlphaFoldDB" id="A0A6A2Z9U2"/>
<organism evidence="10 11">
    <name type="scientific">Hibiscus syriacus</name>
    <name type="common">Rose of Sharon</name>
    <dbReference type="NCBI Taxonomy" id="106335"/>
    <lineage>
        <taxon>Eukaryota</taxon>
        <taxon>Viridiplantae</taxon>
        <taxon>Streptophyta</taxon>
        <taxon>Embryophyta</taxon>
        <taxon>Tracheophyta</taxon>
        <taxon>Spermatophyta</taxon>
        <taxon>Magnoliopsida</taxon>
        <taxon>eudicotyledons</taxon>
        <taxon>Gunneridae</taxon>
        <taxon>Pentapetalae</taxon>
        <taxon>rosids</taxon>
        <taxon>malvids</taxon>
        <taxon>Malvales</taxon>
        <taxon>Malvaceae</taxon>
        <taxon>Malvoideae</taxon>
        <taxon>Hibiscus</taxon>
    </lineage>
</organism>
<keyword evidence="5" id="KW-0040">ANK repeat</keyword>
<dbReference type="PANTHER" id="PTHR24186:SF37">
    <property type="entry name" value="PGG DOMAIN-CONTAINING PROTEIN"/>
    <property type="match status" value="1"/>
</dbReference>
<evidence type="ECO:0000256" key="1">
    <source>
        <dbReference type="ARBA" id="ARBA00004141"/>
    </source>
</evidence>
<evidence type="ECO:0000256" key="7">
    <source>
        <dbReference type="SAM" id="MobiDB-lite"/>
    </source>
</evidence>
<dbReference type="InterPro" id="IPR026961">
    <property type="entry name" value="PGG_dom"/>
</dbReference>
<name>A0A6A2Z9U2_HIBSY</name>
<evidence type="ECO:0000256" key="8">
    <source>
        <dbReference type="SAM" id="Phobius"/>
    </source>
</evidence>
<dbReference type="Pfam" id="PF13962">
    <property type="entry name" value="PGG"/>
    <property type="match status" value="1"/>
</dbReference>
<gene>
    <name evidence="10" type="ORF">F3Y22_tig00110985pilonHSYRG00016</name>
</gene>
<dbReference type="Proteomes" id="UP000436088">
    <property type="component" value="Unassembled WGS sequence"/>
</dbReference>
<comment type="subcellular location">
    <subcellularLocation>
        <location evidence="1">Membrane</location>
        <topology evidence="1">Multi-pass membrane protein</topology>
    </subcellularLocation>
</comment>
<evidence type="ECO:0000256" key="4">
    <source>
        <dbReference type="ARBA" id="ARBA00022989"/>
    </source>
</evidence>
<evidence type="ECO:0000313" key="11">
    <source>
        <dbReference type="Proteomes" id="UP000436088"/>
    </source>
</evidence>
<evidence type="ECO:0000313" key="10">
    <source>
        <dbReference type="EMBL" id="KAE8688467.1"/>
    </source>
</evidence>
<evidence type="ECO:0000256" key="6">
    <source>
        <dbReference type="ARBA" id="ARBA00023136"/>
    </source>
</evidence>
<feature type="transmembrane region" description="Helical" evidence="8">
    <location>
        <begin position="197"/>
        <end position="216"/>
    </location>
</feature>